<reference evidence="1" key="2">
    <citation type="journal article" date="2015" name="Data Brief">
        <title>Shoot transcriptome of the giant reed, Arundo donax.</title>
        <authorList>
            <person name="Barrero R.A."/>
            <person name="Guerrero F.D."/>
            <person name="Moolhuijzen P."/>
            <person name="Goolsby J.A."/>
            <person name="Tidwell J."/>
            <person name="Bellgard S.E."/>
            <person name="Bellgard M.I."/>
        </authorList>
    </citation>
    <scope>NUCLEOTIDE SEQUENCE</scope>
    <source>
        <tissue evidence="1">Shoot tissue taken approximately 20 cm above the soil surface</tissue>
    </source>
</reference>
<protein>
    <submittedName>
        <fullName evidence="1">Uncharacterized protein</fullName>
    </submittedName>
</protein>
<evidence type="ECO:0000313" key="1">
    <source>
        <dbReference type="EMBL" id="JAE26600.1"/>
    </source>
</evidence>
<reference evidence="1" key="1">
    <citation type="submission" date="2014-09" db="EMBL/GenBank/DDBJ databases">
        <authorList>
            <person name="Magalhaes I.L.F."/>
            <person name="Oliveira U."/>
            <person name="Santos F.R."/>
            <person name="Vidigal T.H.D.A."/>
            <person name="Brescovit A.D."/>
            <person name="Santos A.J."/>
        </authorList>
    </citation>
    <scope>NUCLEOTIDE SEQUENCE</scope>
    <source>
        <tissue evidence="1">Shoot tissue taken approximately 20 cm above the soil surface</tissue>
    </source>
</reference>
<proteinExistence type="predicted"/>
<sequence length="35" mass="4145">MNRKKVDHQYATLFWSKGGPLWQNLCSEACFCLLR</sequence>
<dbReference type="EMBL" id="GBRH01171296">
    <property type="protein sequence ID" value="JAE26600.1"/>
    <property type="molecule type" value="Transcribed_RNA"/>
</dbReference>
<accession>A0A0A9GNC4</accession>
<organism evidence="1">
    <name type="scientific">Arundo donax</name>
    <name type="common">Giant reed</name>
    <name type="synonym">Donax arundinaceus</name>
    <dbReference type="NCBI Taxonomy" id="35708"/>
    <lineage>
        <taxon>Eukaryota</taxon>
        <taxon>Viridiplantae</taxon>
        <taxon>Streptophyta</taxon>
        <taxon>Embryophyta</taxon>
        <taxon>Tracheophyta</taxon>
        <taxon>Spermatophyta</taxon>
        <taxon>Magnoliopsida</taxon>
        <taxon>Liliopsida</taxon>
        <taxon>Poales</taxon>
        <taxon>Poaceae</taxon>
        <taxon>PACMAD clade</taxon>
        <taxon>Arundinoideae</taxon>
        <taxon>Arundineae</taxon>
        <taxon>Arundo</taxon>
    </lineage>
</organism>
<dbReference type="AlphaFoldDB" id="A0A0A9GNC4"/>
<name>A0A0A9GNC4_ARUDO</name>